<sequence length="137" mass="15282">MPHIPLTFDPTPLSLSLYPPPLVFRCWRAPDSRVHLTTIPPLTPPMYPTSDNSKWKQSSFLPDINGPVGDVEHRLVGPSWPASSSSLIGPHCPADLCLALCTKECSSFLQDNLFYTVIITSPHYHRLTCMQTSTSEY</sequence>
<comment type="caution">
    <text evidence="1">The sequence shown here is derived from an EMBL/GenBank/DDBJ whole genome shotgun (WGS) entry which is preliminary data.</text>
</comment>
<dbReference type="Proteomes" id="UP000245119">
    <property type="component" value="Linkage Group LG10"/>
</dbReference>
<name>A0A2T7NRT6_POMCA</name>
<evidence type="ECO:0000313" key="2">
    <source>
        <dbReference type="Proteomes" id="UP000245119"/>
    </source>
</evidence>
<protein>
    <submittedName>
        <fullName evidence="1">Uncharacterized protein</fullName>
    </submittedName>
</protein>
<gene>
    <name evidence="1" type="ORF">C0Q70_17164</name>
</gene>
<keyword evidence="2" id="KW-1185">Reference proteome</keyword>
<organism evidence="1 2">
    <name type="scientific">Pomacea canaliculata</name>
    <name type="common">Golden apple snail</name>
    <dbReference type="NCBI Taxonomy" id="400727"/>
    <lineage>
        <taxon>Eukaryota</taxon>
        <taxon>Metazoa</taxon>
        <taxon>Spiralia</taxon>
        <taxon>Lophotrochozoa</taxon>
        <taxon>Mollusca</taxon>
        <taxon>Gastropoda</taxon>
        <taxon>Caenogastropoda</taxon>
        <taxon>Architaenioglossa</taxon>
        <taxon>Ampullarioidea</taxon>
        <taxon>Ampullariidae</taxon>
        <taxon>Pomacea</taxon>
    </lineage>
</organism>
<evidence type="ECO:0000313" key="1">
    <source>
        <dbReference type="EMBL" id="PVD23889.1"/>
    </source>
</evidence>
<reference evidence="1 2" key="1">
    <citation type="submission" date="2018-04" db="EMBL/GenBank/DDBJ databases">
        <title>The genome of golden apple snail Pomacea canaliculata provides insight into stress tolerance and invasive adaptation.</title>
        <authorList>
            <person name="Liu C."/>
            <person name="Liu B."/>
            <person name="Ren Y."/>
            <person name="Zhang Y."/>
            <person name="Wang H."/>
            <person name="Li S."/>
            <person name="Jiang F."/>
            <person name="Yin L."/>
            <person name="Zhang G."/>
            <person name="Qian W."/>
            <person name="Fan W."/>
        </authorList>
    </citation>
    <scope>NUCLEOTIDE SEQUENCE [LARGE SCALE GENOMIC DNA]</scope>
    <source>
        <strain evidence="1">SZHN2017</strain>
        <tissue evidence="1">Muscle</tissue>
    </source>
</reference>
<proteinExistence type="predicted"/>
<dbReference type="EMBL" id="PZQS01000010">
    <property type="protein sequence ID" value="PVD23889.1"/>
    <property type="molecule type" value="Genomic_DNA"/>
</dbReference>
<accession>A0A2T7NRT6</accession>
<dbReference type="AlphaFoldDB" id="A0A2T7NRT6"/>